<evidence type="ECO:0000313" key="2">
    <source>
        <dbReference type="Proteomes" id="UP000484875"/>
    </source>
</evidence>
<protein>
    <recommendedName>
        <fullName evidence="3">DUF600 family protein</fullName>
    </recommendedName>
</protein>
<keyword evidence="2" id="KW-1185">Reference proteome</keyword>
<organism evidence="1 2">
    <name type="scientific">Duganella vulcania</name>
    <dbReference type="NCBI Taxonomy" id="2692166"/>
    <lineage>
        <taxon>Bacteria</taxon>
        <taxon>Pseudomonadati</taxon>
        <taxon>Pseudomonadota</taxon>
        <taxon>Betaproteobacteria</taxon>
        <taxon>Burkholderiales</taxon>
        <taxon>Oxalobacteraceae</taxon>
        <taxon>Telluria group</taxon>
        <taxon>Duganella</taxon>
    </lineage>
</organism>
<gene>
    <name evidence="1" type="ORF">GTP81_04170</name>
</gene>
<evidence type="ECO:0000313" key="1">
    <source>
        <dbReference type="EMBL" id="MYN15939.1"/>
    </source>
</evidence>
<name>A0A845HEF9_9BURK</name>
<dbReference type="Proteomes" id="UP000484875">
    <property type="component" value="Unassembled WGS sequence"/>
</dbReference>
<proteinExistence type="predicted"/>
<dbReference type="EMBL" id="WWCV01000005">
    <property type="protein sequence ID" value="MYN15939.1"/>
    <property type="molecule type" value="Genomic_DNA"/>
</dbReference>
<dbReference type="InterPro" id="IPR036170">
    <property type="entry name" value="YezG-like_sf"/>
</dbReference>
<accession>A0A845HEF9</accession>
<dbReference type="AlphaFoldDB" id="A0A845HEF9"/>
<reference evidence="1 2" key="1">
    <citation type="submission" date="2019-12" db="EMBL/GenBank/DDBJ databases">
        <title>Novel species isolated from a subtropical stream in China.</title>
        <authorList>
            <person name="Lu H."/>
        </authorList>
    </citation>
    <scope>NUCLEOTIDE SEQUENCE [LARGE SCALE GENOMIC DNA]</scope>
    <source>
        <strain evidence="1 2">FT107W</strain>
    </source>
</reference>
<dbReference type="RefSeq" id="WP_161088713.1">
    <property type="nucleotide sequence ID" value="NZ_WWCV01000005.1"/>
</dbReference>
<comment type="caution">
    <text evidence="1">The sequence shown here is derived from an EMBL/GenBank/DDBJ whole genome shotgun (WGS) entry which is preliminary data.</text>
</comment>
<sequence length="105" mass="12172">MSIEKQTNILNRLVQIMHDSARGQYDGMSCEFEYESYENGWSVNSKYEFFRNGKSISELLDDPKDEASNFVHELHELMKTHTGGDWKSFVLNVDVAGKAHIKFSY</sequence>
<evidence type="ECO:0008006" key="3">
    <source>
        <dbReference type="Google" id="ProtNLM"/>
    </source>
</evidence>
<dbReference type="SUPFAM" id="SSF160424">
    <property type="entry name" value="BH3703-like"/>
    <property type="match status" value="1"/>
</dbReference>